<feature type="compositionally biased region" description="Polar residues" evidence="2">
    <location>
        <begin position="555"/>
        <end position="566"/>
    </location>
</feature>
<evidence type="ECO:0000256" key="1">
    <source>
        <dbReference type="RuleBase" id="RU367033"/>
    </source>
</evidence>
<comment type="similarity">
    <text evidence="1">Belongs to the unc-5 family.</text>
</comment>
<comment type="subcellular location">
    <subcellularLocation>
        <location evidence="1">Cell membrane</location>
        <topology evidence="1">Single-pass type I membrane protein</topology>
    </subcellularLocation>
</comment>
<dbReference type="RefSeq" id="XP_006824243.1">
    <property type="nucleotide sequence ID" value="XM_006824180.1"/>
</dbReference>
<dbReference type="PANTHER" id="PTHR12582">
    <property type="entry name" value="NETRIN RECEPTOR UNC5"/>
    <property type="match status" value="1"/>
</dbReference>
<reference evidence="5" key="1">
    <citation type="submission" date="2025-08" db="UniProtKB">
        <authorList>
            <consortium name="RefSeq"/>
        </authorList>
    </citation>
    <scope>IDENTIFICATION</scope>
    <source>
        <tissue evidence="5">Testes</tissue>
    </source>
</reference>
<dbReference type="PANTHER" id="PTHR12582:SF41">
    <property type="entry name" value="UNC5C-LIKE PROTEIN"/>
    <property type="match status" value="1"/>
</dbReference>
<accession>A0ABM0MW52</accession>
<dbReference type="Pfam" id="PF00791">
    <property type="entry name" value="ZU5"/>
    <property type="match status" value="1"/>
</dbReference>
<evidence type="ECO:0000313" key="5">
    <source>
        <dbReference type="RefSeq" id="XP_006824243.1"/>
    </source>
</evidence>
<dbReference type="GeneID" id="102803214"/>
<keyword evidence="1" id="KW-0217">Developmental protein</keyword>
<protein>
    <recommendedName>
        <fullName evidence="1">Netrin receptor UNC5</fullName>
    </recommendedName>
</protein>
<dbReference type="PROSITE" id="PS51145">
    <property type="entry name" value="ZU5"/>
    <property type="match status" value="1"/>
</dbReference>
<dbReference type="Gene3D" id="2.60.220.30">
    <property type="match status" value="1"/>
</dbReference>
<dbReference type="InterPro" id="IPR037936">
    <property type="entry name" value="UNC5A-D"/>
</dbReference>
<gene>
    <name evidence="5" type="primary">LOC102803214</name>
</gene>
<dbReference type="InterPro" id="IPR000906">
    <property type="entry name" value="ZU5_dom"/>
</dbReference>
<keyword evidence="4" id="KW-1185">Reference proteome</keyword>
<sequence>MPSVYSKLCKKGKQRSNARNLSTSIHVDDTKVTKISHYVSDRVQYASCKKTPKLLRPAPCEREVPRFRSSDMPYNDDNFRKLVRTFNELVALREGKVGRKTVNTFMYRTSNFVGGMFDYRGGELSLAEGEIRLLVTPGAIEPGEGLKPIYMYLPLKRRQYPSTKMKLKGISLSPVICCGQHGMTFKKPVLLSIKSAIDGDVNAFQVLRSDTQPDEKPDWRVATPNEVHCVWNNGYCTVAFTHFTLYQVIGMHGETIVKGRFLVQVYLEDRGGATPIVKLRVHVFPETEACALIVKNQEAELGGKLVDAWQRLSIEEYKGATIELSDFGGWIPINKTIEHVKSTQIWVGEPAGVSRTFTLKKHIQSGAGDGRIEAKVTVYETGKPSTSEYIHVLNENLAIQHGGAQPGQPDLQTKQRKRLVSSVPDPSPGSDREFRNSLPEIQHAYQEKFANVMPYELYADLCIKLDIKRWTDGDGRYLAENLGLSGEVIQYLTHNVSEQPRSLTAAVLDFFLVNRLQRGLGKDEILEELRHRLLEIKHEVAAELVEKYITIKPTSADSGRGSSLKTPASRAGTKP</sequence>
<dbReference type="Proteomes" id="UP000694865">
    <property type="component" value="Unplaced"/>
</dbReference>
<comment type="function">
    <text evidence="1">Receptor for netrin required for axon guidance. Mediates axon repulsion of neuronal growth cones in the developing nervous system upon ligand binding.</text>
</comment>
<feature type="region of interest" description="Disordered" evidence="2">
    <location>
        <begin position="555"/>
        <end position="575"/>
    </location>
</feature>
<keyword evidence="1" id="KW-0675">Receptor</keyword>
<evidence type="ECO:0000313" key="4">
    <source>
        <dbReference type="Proteomes" id="UP000694865"/>
    </source>
</evidence>
<evidence type="ECO:0000259" key="3">
    <source>
        <dbReference type="PROSITE" id="PS51145"/>
    </source>
</evidence>
<proteinExistence type="inferred from homology"/>
<feature type="domain" description="ZU5" evidence="3">
    <location>
        <begin position="111"/>
        <end position="252"/>
    </location>
</feature>
<evidence type="ECO:0000256" key="2">
    <source>
        <dbReference type="SAM" id="MobiDB-lite"/>
    </source>
</evidence>
<name>A0ABM0MW52_SACKO</name>
<keyword evidence="1" id="KW-0393">Immunoglobulin domain</keyword>
<organism evidence="4 5">
    <name type="scientific">Saccoglossus kowalevskii</name>
    <name type="common">Acorn worm</name>
    <dbReference type="NCBI Taxonomy" id="10224"/>
    <lineage>
        <taxon>Eukaryota</taxon>
        <taxon>Metazoa</taxon>
        <taxon>Hemichordata</taxon>
        <taxon>Enteropneusta</taxon>
        <taxon>Harrimaniidae</taxon>
        <taxon>Saccoglossus</taxon>
    </lineage>
</organism>
<dbReference type="SMART" id="SM00218">
    <property type="entry name" value="ZU5"/>
    <property type="match status" value="1"/>
</dbReference>